<dbReference type="PANTHER" id="PTHR39639">
    <property type="entry name" value="CHROMOSOME 16, WHOLE GENOME SHOTGUN SEQUENCE"/>
    <property type="match status" value="1"/>
</dbReference>
<comment type="caution">
    <text evidence="2">The sequence shown here is derived from an EMBL/GenBank/DDBJ whole genome shotgun (WGS) entry which is preliminary data.</text>
</comment>
<dbReference type="EMBL" id="JBEPMC010000001">
    <property type="protein sequence ID" value="MET3577052.1"/>
    <property type="molecule type" value="Genomic_DNA"/>
</dbReference>
<dbReference type="PANTHER" id="PTHR39639:SF1">
    <property type="entry name" value="DUF262 DOMAIN-CONTAINING PROTEIN"/>
    <property type="match status" value="1"/>
</dbReference>
<evidence type="ECO:0000259" key="1">
    <source>
        <dbReference type="Pfam" id="PF03235"/>
    </source>
</evidence>
<proteinExistence type="predicted"/>
<dbReference type="Pfam" id="PF03235">
    <property type="entry name" value="GmrSD_N"/>
    <property type="match status" value="1"/>
</dbReference>
<dbReference type="RefSeq" id="WP_354487095.1">
    <property type="nucleotide sequence ID" value="NZ_JBEPMC010000001.1"/>
</dbReference>
<reference evidence="2 3" key="1">
    <citation type="submission" date="2024-06" db="EMBL/GenBank/DDBJ databases">
        <title>Genomic Encyclopedia of Type Strains, Phase IV (KMG-IV): sequencing the most valuable type-strain genomes for metagenomic binning, comparative biology and taxonomic classification.</title>
        <authorList>
            <person name="Goeker M."/>
        </authorList>
    </citation>
    <scope>NUCLEOTIDE SEQUENCE [LARGE SCALE GENOMIC DNA]</scope>
    <source>
        <strain evidence="2 3">DSM 100022</strain>
    </source>
</reference>
<protein>
    <recommendedName>
        <fullName evidence="1">GmrSD restriction endonucleases N-terminal domain-containing protein</fullName>
    </recommendedName>
</protein>
<gene>
    <name evidence="2" type="ORF">ABID19_000067</name>
</gene>
<organism evidence="2 3">
    <name type="scientific">Mesorhizobium robiniae</name>
    <dbReference type="NCBI Taxonomy" id="559315"/>
    <lineage>
        <taxon>Bacteria</taxon>
        <taxon>Pseudomonadati</taxon>
        <taxon>Pseudomonadota</taxon>
        <taxon>Alphaproteobacteria</taxon>
        <taxon>Hyphomicrobiales</taxon>
        <taxon>Phyllobacteriaceae</taxon>
        <taxon>Mesorhizobium</taxon>
    </lineage>
</organism>
<accession>A0ABV2GFQ0</accession>
<dbReference type="InterPro" id="IPR004919">
    <property type="entry name" value="GmrSD_N"/>
</dbReference>
<name>A0ABV2GFQ0_9HYPH</name>
<evidence type="ECO:0000313" key="3">
    <source>
        <dbReference type="Proteomes" id="UP001549204"/>
    </source>
</evidence>
<keyword evidence="3" id="KW-1185">Reference proteome</keyword>
<sequence>MAEADLEFVDEDDAVLDPKDTASFSEAVLYSSDWTVQTVISQLTNKNIDMSPRFQRRDAWSIGGKGRFIESVILGFPIPQIVLAEKKNQRGQFIVLDGKQRLLSLLQFTGNAEGAKNAFRLSGLEVRTDLIRKNFSQLEKDPARRDDLNAFFNNTIRTVVIRNWPNTNFLHTVFLRLNTGSVKLSPQELRQAMVPGPFSDFIDDTAIASVHVQRLMSRTTPDPRMRDVELIVRYLAYRRFLPGYSGRMKEFLDNTCMALNETWEKVQVSVGLDIEQFNAAVDVLMDIFGDDTLARKPGSRSFNRAIFDALVFYAADYEIRTAMAANAEKVRQLYTSCLADASFSEAIESDTAGIPHTFDRLSIWGVGLRAALQQDIKVPALEPRKDGSSRITFDGFH</sequence>
<dbReference type="Proteomes" id="UP001549204">
    <property type="component" value="Unassembled WGS sequence"/>
</dbReference>
<feature type="domain" description="GmrSD restriction endonucleases N-terminal" evidence="1">
    <location>
        <begin position="41"/>
        <end position="193"/>
    </location>
</feature>
<evidence type="ECO:0000313" key="2">
    <source>
        <dbReference type="EMBL" id="MET3577052.1"/>
    </source>
</evidence>